<dbReference type="Proteomes" id="UP001549313">
    <property type="component" value="Unassembled WGS sequence"/>
</dbReference>
<dbReference type="RefSeq" id="WP_354087684.1">
    <property type="nucleotide sequence ID" value="NZ_JBEPTF010000001.1"/>
</dbReference>
<dbReference type="SUPFAM" id="SSF56349">
    <property type="entry name" value="DNA breaking-rejoining enzymes"/>
    <property type="match status" value="1"/>
</dbReference>
<gene>
    <name evidence="6" type="ORF">ABIE19_000655</name>
</gene>
<dbReference type="EMBL" id="JBEPTF010000001">
    <property type="protein sequence ID" value="MET4682746.1"/>
    <property type="molecule type" value="Genomic_DNA"/>
</dbReference>
<evidence type="ECO:0000256" key="3">
    <source>
        <dbReference type="ARBA" id="ARBA00023125"/>
    </source>
</evidence>
<dbReference type="InterPro" id="IPR050090">
    <property type="entry name" value="Tyrosine_recombinase_XerCD"/>
</dbReference>
<dbReference type="CDD" id="cd00397">
    <property type="entry name" value="DNA_BRE_C"/>
    <property type="match status" value="1"/>
</dbReference>
<dbReference type="PROSITE" id="PS51898">
    <property type="entry name" value="TYR_RECOMBINASE"/>
    <property type="match status" value="1"/>
</dbReference>
<reference evidence="6 7" key="1">
    <citation type="submission" date="2024-06" db="EMBL/GenBank/DDBJ databases">
        <title>Sorghum-associated microbial communities from plants grown in Nebraska, USA.</title>
        <authorList>
            <person name="Schachtman D."/>
        </authorList>
    </citation>
    <scope>NUCLEOTIDE SEQUENCE [LARGE SCALE GENOMIC DNA]</scope>
    <source>
        <strain evidence="6 7">2814</strain>
    </source>
</reference>
<dbReference type="Gene3D" id="1.10.443.10">
    <property type="entry name" value="Intergrase catalytic core"/>
    <property type="match status" value="1"/>
</dbReference>
<evidence type="ECO:0000313" key="7">
    <source>
        <dbReference type="Proteomes" id="UP001549313"/>
    </source>
</evidence>
<accession>A0ABV2R821</accession>
<comment type="similarity">
    <text evidence="1">Belongs to the 'phage' integrase family.</text>
</comment>
<feature type="domain" description="Tyr recombinase" evidence="5">
    <location>
        <begin position="190"/>
        <end position="389"/>
    </location>
</feature>
<dbReference type="Pfam" id="PF00589">
    <property type="entry name" value="Phage_integrase"/>
    <property type="match status" value="1"/>
</dbReference>
<evidence type="ECO:0000256" key="1">
    <source>
        <dbReference type="ARBA" id="ARBA00008857"/>
    </source>
</evidence>
<evidence type="ECO:0000313" key="6">
    <source>
        <dbReference type="EMBL" id="MET4682746.1"/>
    </source>
</evidence>
<protein>
    <submittedName>
        <fullName evidence="6">Integrase</fullName>
    </submittedName>
</protein>
<evidence type="ECO:0000259" key="5">
    <source>
        <dbReference type="PROSITE" id="PS51898"/>
    </source>
</evidence>
<dbReference type="PANTHER" id="PTHR30349:SF41">
    <property type="entry name" value="INTEGRASE_RECOMBINASE PROTEIN MJ0367-RELATED"/>
    <property type="match status" value="1"/>
</dbReference>
<proteinExistence type="inferred from homology"/>
<sequence length="398" mass="45563">MAFLIDPQELKPGLILFRRADVQHRNWYCRIKVPGSDRYKTVSLRTADVTTAKEAAFDADADLRFRVKHDVPVFNRTFAQIAKMYADHQQARSEAGEITHHRWEVVESIIRAQINRYVGAKQIAHVSHDDFLGYPLWRRQNGLGRGGRPVSDATIRYEMSIFRSVIAFAVGKRFVPESHIYKGKLPLAKVRREEFTPEEYRKLHTFARGWIKRARTRKFEWHRQLAYNFILIMCNTGMRPAEAKNLRWRDVAIRTDADGRRMVVLQVRGKDKSRQLVAAGNVADYLERVRSLTTNETAPEGAVFVNGKGDPAATLYADQIEALLREAGLLLSASGSPRSTYCFRHTYATFRLTEGVDVYFLSKQMGTSVKMIEDHYGHINPVKNAARILQGLPGWEAI</sequence>
<comment type="caution">
    <text evidence="6">The sequence shown here is derived from an EMBL/GenBank/DDBJ whole genome shotgun (WGS) entry which is preliminary data.</text>
</comment>
<keyword evidence="4" id="KW-0233">DNA recombination</keyword>
<dbReference type="InterPro" id="IPR011010">
    <property type="entry name" value="DNA_brk_join_enz"/>
</dbReference>
<dbReference type="PANTHER" id="PTHR30349">
    <property type="entry name" value="PHAGE INTEGRASE-RELATED"/>
    <property type="match status" value="1"/>
</dbReference>
<dbReference type="InterPro" id="IPR013762">
    <property type="entry name" value="Integrase-like_cat_sf"/>
</dbReference>
<evidence type="ECO:0000256" key="2">
    <source>
        <dbReference type="ARBA" id="ARBA00022908"/>
    </source>
</evidence>
<dbReference type="InterPro" id="IPR002104">
    <property type="entry name" value="Integrase_catalytic"/>
</dbReference>
<name>A0ABV2R821_9CAUL</name>
<organism evidence="6 7">
    <name type="scientific">Brevundimonas faecalis</name>
    <dbReference type="NCBI Taxonomy" id="947378"/>
    <lineage>
        <taxon>Bacteria</taxon>
        <taxon>Pseudomonadati</taxon>
        <taxon>Pseudomonadota</taxon>
        <taxon>Alphaproteobacteria</taxon>
        <taxon>Caulobacterales</taxon>
        <taxon>Caulobacteraceae</taxon>
        <taxon>Brevundimonas</taxon>
    </lineage>
</organism>
<keyword evidence="7" id="KW-1185">Reference proteome</keyword>
<keyword evidence="3" id="KW-0238">DNA-binding</keyword>
<evidence type="ECO:0000256" key="4">
    <source>
        <dbReference type="ARBA" id="ARBA00023172"/>
    </source>
</evidence>
<keyword evidence="2" id="KW-0229">DNA integration</keyword>